<feature type="non-terminal residue" evidence="1">
    <location>
        <position position="260"/>
    </location>
</feature>
<proteinExistence type="predicted"/>
<sequence>MADGEGYAIFEVRSPYVIVPRVGKYETTDDDCEASVVSIDAPGAKLSVSGDNGLTWRDVELSSGSADLTKHVARTYGYLLKIAVKGKAGEGVVRSLKITTWVQLHPASLPSLRKGANKMRYVTGDDHGLAGRVVEIRTCANDRKDLLKYCSEPPKDYDPARKSSRVRGRFVVKVQAQPGTKIAWFSAGGNFSTHQQAGAVRTKNPMAYAVDSPKGFKNFYTAKVPAGQGHWHYNADVEVNLDKPAKTLFIEYVGKPAVNN</sequence>
<reference evidence="1" key="1">
    <citation type="journal article" date="2014" name="Front. Microbiol.">
        <title>High frequency of phylogenetically diverse reductive dehalogenase-homologous genes in deep subseafloor sedimentary metagenomes.</title>
        <authorList>
            <person name="Kawai M."/>
            <person name="Futagami T."/>
            <person name="Toyoda A."/>
            <person name="Takaki Y."/>
            <person name="Nishi S."/>
            <person name="Hori S."/>
            <person name="Arai W."/>
            <person name="Tsubouchi T."/>
            <person name="Morono Y."/>
            <person name="Uchiyama I."/>
            <person name="Ito T."/>
            <person name="Fujiyama A."/>
            <person name="Inagaki F."/>
            <person name="Takami H."/>
        </authorList>
    </citation>
    <scope>NUCLEOTIDE SEQUENCE</scope>
    <source>
        <strain evidence="1">Expedition CK06-06</strain>
    </source>
</reference>
<evidence type="ECO:0000313" key="1">
    <source>
        <dbReference type="EMBL" id="GAH61935.1"/>
    </source>
</evidence>
<dbReference type="AlphaFoldDB" id="X1HXY7"/>
<gene>
    <name evidence="1" type="ORF">S03H2_51660</name>
</gene>
<name>X1HXY7_9ZZZZ</name>
<comment type="caution">
    <text evidence="1">The sequence shown here is derived from an EMBL/GenBank/DDBJ whole genome shotgun (WGS) entry which is preliminary data.</text>
</comment>
<accession>X1HXY7</accession>
<dbReference type="EMBL" id="BARU01032787">
    <property type="protein sequence ID" value="GAH61935.1"/>
    <property type="molecule type" value="Genomic_DNA"/>
</dbReference>
<organism evidence="1">
    <name type="scientific">marine sediment metagenome</name>
    <dbReference type="NCBI Taxonomy" id="412755"/>
    <lineage>
        <taxon>unclassified sequences</taxon>
        <taxon>metagenomes</taxon>
        <taxon>ecological metagenomes</taxon>
    </lineage>
</organism>
<protein>
    <submittedName>
        <fullName evidence="1">Uncharacterized protein</fullName>
    </submittedName>
</protein>